<organism evidence="2 3">
    <name type="scientific">Eubacterium aggregans</name>
    <dbReference type="NCBI Taxonomy" id="81409"/>
    <lineage>
        <taxon>Bacteria</taxon>
        <taxon>Bacillati</taxon>
        <taxon>Bacillota</taxon>
        <taxon>Clostridia</taxon>
        <taxon>Eubacteriales</taxon>
        <taxon>Eubacteriaceae</taxon>
        <taxon>Eubacterium</taxon>
    </lineage>
</organism>
<keyword evidence="1" id="KW-1133">Transmembrane helix</keyword>
<evidence type="ECO:0000313" key="3">
    <source>
        <dbReference type="Proteomes" id="UP000199394"/>
    </source>
</evidence>
<keyword evidence="3" id="KW-1185">Reference proteome</keyword>
<evidence type="ECO:0000256" key="1">
    <source>
        <dbReference type="SAM" id="Phobius"/>
    </source>
</evidence>
<dbReference type="Proteomes" id="UP000199394">
    <property type="component" value="Unassembled WGS sequence"/>
</dbReference>
<gene>
    <name evidence="2" type="ORF">SAMN04515656_11921</name>
</gene>
<proteinExistence type="predicted"/>
<protein>
    <submittedName>
        <fullName evidence="2">Uncharacterized protein</fullName>
    </submittedName>
</protein>
<sequence>MTHSNSTQCTAQCSFWQCLWDVILHSRRFQLYLVTLFLVIVMAVTFHTITGGAYVSFIRSIPAVFRGFQGFYKY</sequence>
<keyword evidence="1" id="KW-0472">Membrane</keyword>
<accession>A0A1H4CZF4</accession>
<dbReference type="STRING" id="81409.SAMN04515656_11921"/>
<name>A0A1H4CZF4_9FIRM</name>
<dbReference type="AlphaFoldDB" id="A0A1H4CZF4"/>
<dbReference type="EMBL" id="FNRK01000019">
    <property type="protein sequence ID" value="SEA65883.1"/>
    <property type="molecule type" value="Genomic_DNA"/>
</dbReference>
<keyword evidence="1" id="KW-0812">Transmembrane</keyword>
<evidence type="ECO:0000313" key="2">
    <source>
        <dbReference type="EMBL" id="SEA65883.1"/>
    </source>
</evidence>
<reference evidence="2 3" key="1">
    <citation type="submission" date="2016-10" db="EMBL/GenBank/DDBJ databases">
        <authorList>
            <person name="de Groot N.N."/>
        </authorList>
    </citation>
    <scope>NUCLEOTIDE SEQUENCE [LARGE SCALE GENOMIC DNA]</scope>
    <source>
        <strain evidence="2 3">SR12</strain>
    </source>
</reference>
<feature type="transmembrane region" description="Helical" evidence="1">
    <location>
        <begin position="29"/>
        <end position="57"/>
    </location>
</feature>